<dbReference type="Proteomes" id="UP000030755">
    <property type="component" value="Unassembled WGS sequence"/>
</dbReference>
<reference evidence="1 2" key="1">
    <citation type="journal article" date="2013" name="Curr. Biol.">
        <title>Shared signatures of parasitism and phylogenomics unite Cryptomycota and microsporidia.</title>
        <authorList>
            <person name="James T.Y."/>
            <person name="Pelin A."/>
            <person name="Bonen L."/>
            <person name="Ahrendt S."/>
            <person name="Sain D."/>
            <person name="Corradi N."/>
            <person name="Stajich J.E."/>
        </authorList>
    </citation>
    <scope>NUCLEOTIDE SEQUENCE [LARGE SCALE GENOMIC DNA]</scope>
    <source>
        <strain evidence="1 2">CSF55</strain>
    </source>
</reference>
<gene>
    <name evidence="1" type="ORF">O9G_005539</name>
</gene>
<evidence type="ECO:0000313" key="2">
    <source>
        <dbReference type="Proteomes" id="UP000030755"/>
    </source>
</evidence>
<proteinExistence type="predicted"/>
<name>A0A075AVF3_ROZAC</name>
<organism evidence="1 2">
    <name type="scientific">Rozella allomycis (strain CSF55)</name>
    <dbReference type="NCBI Taxonomy" id="988480"/>
    <lineage>
        <taxon>Eukaryota</taxon>
        <taxon>Fungi</taxon>
        <taxon>Fungi incertae sedis</taxon>
        <taxon>Cryptomycota</taxon>
        <taxon>Cryptomycota incertae sedis</taxon>
        <taxon>Rozella</taxon>
    </lineage>
</organism>
<keyword evidence="2" id="KW-1185">Reference proteome</keyword>
<protein>
    <submittedName>
        <fullName evidence="1">Uncharacterized protein</fullName>
    </submittedName>
</protein>
<dbReference type="EMBL" id="KE561118">
    <property type="protein sequence ID" value="EPZ32682.1"/>
    <property type="molecule type" value="Genomic_DNA"/>
</dbReference>
<dbReference type="HOGENOM" id="CLU_1050341_0_0_1"/>
<sequence length="265" mass="30593">MRRYLIPRVKESQTLKEPTRTASRFVPSYKHKKSDQMLEWSIQENQSENFLHPRMCETILTAHRKPRGLNTRQSCRVHNKTATSLHAIGIWWEDVVVNSLAIKYYLVKLSKERIVLSDLYDFEYNTFINIAIDLGNKIVLNEVEMNVNDFAAAALFHQKNIKDAHYDFLCPQLSDQNFGLLPAQCKNTLNMSKTLTLEKQLEGCEHLLWIYPGYKSGDDNSLLYSNSHLVKKAVANNKIIFLNGYGCCCTLTVDMIILLKNAFKQ</sequence>
<accession>A0A075AVF3</accession>
<dbReference type="AlphaFoldDB" id="A0A075AVF3"/>
<evidence type="ECO:0000313" key="1">
    <source>
        <dbReference type="EMBL" id="EPZ32682.1"/>
    </source>
</evidence>